<dbReference type="PANTHER" id="PTHR13237:SF9">
    <property type="entry name" value="NEUROGUIDIN"/>
    <property type="match status" value="1"/>
</dbReference>
<evidence type="ECO:0000256" key="1">
    <source>
        <dbReference type="SAM" id="MobiDB-lite"/>
    </source>
</evidence>
<reference evidence="2" key="1">
    <citation type="submission" date="2024-03" db="EMBL/GenBank/DDBJ databases">
        <title>WGS assembly of Saponaria officinalis var. Norfolk2.</title>
        <authorList>
            <person name="Jenkins J."/>
            <person name="Shu S."/>
            <person name="Grimwood J."/>
            <person name="Barry K."/>
            <person name="Goodstein D."/>
            <person name="Schmutz J."/>
            <person name="Leebens-Mack J."/>
            <person name="Osbourn A."/>
        </authorList>
    </citation>
    <scope>NUCLEOTIDE SEQUENCE [LARGE SCALE GENOMIC DNA]</scope>
    <source>
        <strain evidence="2">JIC</strain>
    </source>
</reference>
<dbReference type="Proteomes" id="UP001443914">
    <property type="component" value="Unassembled WGS sequence"/>
</dbReference>
<proteinExistence type="predicted"/>
<dbReference type="PANTHER" id="PTHR13237">
    <property type="entry name" value="SOMETHING ABOUT SILENCING PROTEIN 10-RELATED"/>
    <property type="match status" value="1"/>
</dbReference>
<keyword evidence="3" id="KW-1185">Reference proteome</keyword>
<evidence type="ECO:0008006" key="4">
    <source>
        <dbReference type="Google" id="ProtNLM"/>
    </source>
</evidence>
<dbReference type="EMBL" id="JBDFQZ010000001">
    <property type="protein sequence ID" value="KAK9758385.1"/>
    <property type="molecule type" value="Genomic_DNA"/>
</dbReference>
<dbReference type="Pfam" id="PF04000">
    <property type="entry name" value="Sas10_Utp3"/>
    <property type="match status" value="1"/>
</dbReference>
<dbReference type="GO" id="GO:0032040">
    <property type="term" value="C:small-subunit processome"/>
    <property type="evidence" value="ECO:0007669"/>
    <property type="project" value="TreeGrafter"/>
</dbReference>
<dbReference type="InterPro" id="IPR007146">
    <property type="entry name" value="Sas10/Utp3/C1D"/>
</dbReference>
<feature type="region of interest" description="Disordered" evidence="1">
    <location>
        <begin position="145"/>
        <end position="211"/>
    </location>
</feature>
<gene>
    <name evidence="2" type="ORF">RND81_01G226300</name>
</gene>
<feature type="compositionally biased region" description="Basic and acidic residues" evidence="1">
    <location>
        <begin position="162"/>
        <end position="172"/>
    </location>
</feature>
<feature type="compositionally biased region" description="Basic and acidic residues" evidence="1">
    <location>
        <begin position="189"/>
        <end position="211"/>
    </location>
</feature>
<sequence>MEKLDTSLINRQKIHTQVPDITKVLKEMKDGLDKVTSKVQSLTAKVKEKQFATAEGISYLEAKHLLLISYCQSLVYYLLCKAEGLSIQEHPVVRSLVEIRLFLEKIRPIDKKCGYLIERLLRTSATDAVKVDKAIKGAEETQKSEDLLKYRPNPDNLVSKTDMMDSKSDGRADGVYQPPKLVPTTMEGDGVKSKYQKNAERKEKDSARKARESEFLRNMMDDLEGKPEEVRERVGDDSVEFAKYARQWEKREQQEEELFTRAPITKAEKRKMKQIKRSNGLLGLADFYDEVKALPMEDDADEPKSTHFGGSSTMERKHNKRKRKH</sequence>
<evidence type="ECO:0000313" key="3">
    <source>
        <dbReference type="Proteomes" id="UP001443914"/>
    </source>
</evidence>
<organism evidence="2 3">
    <name type="scientific">Saponaria officinalis</name>
    <name type="common">Common soapwort</name>
    <name type="synonym">Lychnis saponaria</name>
    <dbReference type="NCBI Taxonomy" id="3572"/>
    <lineage>
        <taxon>Eukaryota</taxon>
        <taxon>Viridiplantae</taxon>
        <taxon>Streptophyta</taxon>
        <taxon>Embryophyta</taxon>
        <taxon>Tracheophyta</taxon>
        <taxon>Spermatophyta</taxon>
        <taxon>Magnoliopsida</taxon>
        <taxon>eudicotyledons</taxon>
        <taxon>Gunneridae</taxon>
        <taxon>Pentapetalae</taxon>
        <taxon>Caryophyllales</taxon>
        <taxon>Caryophyllaceae</taxon>
        <taxon>Caryophylleae</taxon>
        <taxon>Saponaria</taxon>
    </lineage>
</organism>
<protein>
    <recommendedName>
        <fullName evidence="4">Neuroguidin</fullName>
    </recommendedName>
</protein>
<comment type="caution">
    <text evidence="2">The sequence shown here is derived from an EMBL/GenBank/DDBJ whole genome shotgun (WGS) entry which is preliminary data.</text>
</comment>
<accession>A0AAW1N941</accession>
<dbReference type="GO" id="GO:0000462">
    <property type="term" value="P:maturation of SSU-rRNA from tricistronic rRNA transcript (SSU-rRNA, 5.8S rRNA, LSU-rRNA)"/>
    <property type="evidence" value="ECO:0007669"/>
    <property type="project" value="TreeGrafter"/>
</dbReference>
<dbReference type="AlphaFoldDB" id="A0AAW1N941"/>
<name>A0AAW1N941_SAPOF</name>
<evidence type="ECO:0000313" key="2">
    <source>
        <dbReference type="EMBL" id="KAK9758385.1"/>
    </source>
</evidence>
<feature type="region of interest" description="Disordered" evidence="1">
    <location>
        <begin position="297"/>
        <end position="325"/>
    </location>
</feature>